<evidence type="ECO:0000256" key="7">
    <source>
        <dbReference type="ARBA" id="ARBA00023242"/>
    </source>
</evidence>
<dbReference type="EnsemblMetazoa" id="XM_030977817">
    <property type="protein sequence ID" value="XP_030833677"/>
    <property type="gene ID" value="LOC105439929"/>
</dbReference>
<dbReference type="Gene3D" id="6.10.250.1900">
    <property type="match status" value="1"/>
</dbReference>
<evidence type="ECO:0000256" key="3">
    <source>
        <dbReference type="ARBA" id="ARBA00009914"/>
    </source>
</evidence>
<comment type="similarity">
    <text evidence="3">Belongs to the borealin family.</text>
</comment>
<protein>
    <recommendedName>
        <fullName evidence="15">Borealin</fullName>
    </recommendedName>
</protein>
<reference evidence="13" key="2">
    <citation type="submission" date="2021-01" db="UniProtKB">
        <authorList>
            <consortium name="EnsemblMetazoa"/>
        </authorList>
    </citation>
    <scope>IDENTIFICATION</scope>
</reference>
<feature type="compositionally biased region" description="Polar residues" evidence="10">
    <location>
        <begin position="190"/>
        <end position="200"/>
    </location>
</feature>
<evidence type="ECO:0000313" key="13">
    <source>
        <dbReference type="EnsemblMetazoa" id="XP_030833680"/>
    </source>
</evidence>
<evidence type="ECO:0000313" key="14">
    <source>
        <dbReference type="Proteomes" id="UP000007110"/>
    </source>
</evidence>
<dbReference type="KEGG" id="spu:105439929"/>
<keyword evidence="6" id="KW-0498">Mitosis</keyword>
<dbReference type="GO" id="GO:0000070">
    <property type="term" value="P:mitotic sister chromatid segregation"/>
    <property type="evidence" value="ECO:0000318"/>
    <property type="project" value="GO_Central"/>
</dbReference>
<keyword evidence="14" id="KW-1185">Reference proteome</keyword>
<dbReference type="InterPro" id="IPR018851">
    <property type="entry name" value="Borealin_N"/>
</dbReference>
<evidence type="ECO:0000256" key="8">
    <source>
        <dbReference type="ARBA" id="ARBA00023306"/>
    </source>
</evidence>
<dbReference type="PANTHER" id="PTHR16040">
    <property type="entry name" value="AUSTRALIN, ISOFORM A-RELATED"/>
    <property type="match status" value="1"/>
</dbReference>
<keyword evidence="4" id="KW-0158">Chromosome</keyword>
<accession>A0A7M7NAZ8</accession>
<name>A0A7M7NAZ8_STRPU</name>
<evidence type="ECO:0000256" key="9">
    <source>
        <dbReference type="ARBA" id="ARBA00023328"/>
    </source>
</evidence>
<dbReference type="Proteomes" id="UP000007110">
    <property type="component" value="Unassembled WGS sequence"/>
</dbReference>
<dbReference type="AlphaFoldDB" id="A0A7M7NAZ8"/>
<dbReference type="GeneID" id="105439929"/>
<sequence length="299" mass="33307">MPRRRKTRLATRAKPLLPEATDELDMEKETREQKLETYLKDFDIQVEQRIREMNTLCTSLCRSIKSSANLFLMKMPKETKNMKAMDFFAQDSVTPSVKVIQQISKTVDEMITLPKTVTDAISESESEETAASSTASSTAESDTENSEMDAMPKKSTRSTRKAPGTRKKATASTAKRTSARKRTRAALQETPINSNNTGSVLQTPANAMSFSSINTPFITPKFDPSSKMTPATVRRAKKGELLVSLSGSPVEARNSPKDPTQSMEKLKENIETLFTQEDVDRKNILILQETLSNLLKQSS</sequence>
<evidence type="ECO:0000256" key="10">
    <source>
        <dbReference type="SAM" id="MobiDB-lite"/>
    </source>
</evidence>
<dbReference type="GO" id="GO:0000775">
    <property type="term" value="C:chromosome, centromeric region"/>
    <property type="evidence" value="ECO:0000318"/>
    <property type="project" value="GO_Central"/>
</dbReference>
<keyword evidence="8" id="KW-0131">Cell cycle</keyword>
<evidence type="ECO:0000259" key="11">
    <source>
        <dbReference type="Pfam" id="PF10444"/>
    </source>
</evidence>
<dbReference type="OrthoDB" id="6360905at2759"/>
<dbReference type="GO" id="GO:0051233">
    <property type="term" value="C:spindle midzone"/>
    <property type="evidence" value="ECO:0000318"/>
    <property type="project" value="GO_Central"/>
</dbReference>
<dbReference type="InParanoid" id="A0A7M7NAZ8"/>
<keyword evidence="7" id="KW-0539">Nucleus</keyword>
<keyword evidence="5" id="KW-0132">Cell division</keyword>
<dbReference type="InterPro" id="IPR046466">
    <property type="entry name" value="Borealin_C"/>
</dbReference>
<feature type="domain" description="Borealin C-terminal" evidence="12">
    <location>
        <begin position="199"/>
        <end position="257"/>
    </location>
</feature>
<evidence type="ECO:0000256" key="4">
    <source>
        <dbReference type="ARBA" id="ARBA00022454"/>
    </source>
</evidence>
<proteinExistence type="inferred from homology"/>
<feature type="domain" description="Borealin N-terminal" evidence="11">
    <location>
        <begin position="34"/>
        <end position="90"/>
    </location>
</feature>
<evidence type="ECO:0008006" key="15">
    <source>
        <dbReference type="Google" id="ProtNLM"/>
    </source>
</evidence>
<dbReference type="RefSeq" id="XP_030833680.1">
    <property type="nucleotide sequence ID" value="XM_030977820.1"/>
</dbReference>
<dbReference type="EnsemblMetazoa" id="XM_030977820">
    <property type="protein sequence ID" value="XP_030833680"/>
    <property type="gene ID" value="LOC105439929"/>
</dbReference>
<dbReference type="InterPro" id="IPR018867">
    <property type="entry name" value="Cell_div_borealin"/>
</dbReference>
<dbReference type="GO" id="GO:0051301">
    <property type="term" value="P:cell division"/>
    <property type="evidence" value="ECO:0007669"/>
    <property type="project" value="UniProtKB-KW"/>
</dbReference>
<dbReference type="RefSeq" id="XP_030833677.1">
    <property type="nucleotide sequence ID" value="XM_030977817.1"/>
</dbReference>
<dbReference type="GO" id="GO:0005634">
    <property type="term" value="C:nucleus"/>
    <property type="evidence" value="ECO:0007669"/>
    <property type="project" value="UniProtKB-SubCell"/>
</dbReference>
<feature type="compositionally biased region" description="Low complexity" evidence="10">
    <location>
        <begin position="129"/>
        <end position="140"/>
    </location>
</feature>
<dbReference type="GO" id="GO:0032133">
    <property type="term" value="C:chromosome passenger complex"/>
    <property type="evidence" value="ECO:0000318"/>
    <property type="project" value="GO_Central"/>
</dbReference>
<evidence type="ECO:0000259" key="12">
    <source>
        <dbReference type="Pfam" id="PF10512"/>
    </source>
</evidence>
<keyword evidence="9" id="KW-0137">Centromere</keyword>
<dbReference type="OMA" id="DMNWLEY"/>
<dbReference type="PANTHER" id="PTHR16040:SF7">
    <property type="entry name" value="AUSTRALIN, ISOFORM A-RELATED"/>
    <property type="match status" value="1"/>
</dbReference>
<organism evidence="13 14">
    <name type="scientific">Strongylocentrotus purpuratus</name>
    <name type="common">Purple sea urchin</name>
    <dbReference type="NCBI Taxonomy" id="7668"/>
    <lineage>
        <taxon>Eukaryota</taxon>
        <taxon>Metazoa</taxon>
        <taxon>Echinodermata</taxon>
        <taxon>Eleutherozoa</taxon>
        <taxon>Echinozoa</taxon>
        <taxon>Echinoidea</taxon>
        <taxon>Euechinoidea</taxon>
        <taxon>Echinacea</taxon>
        <taxon>Camarodonta</taxon>
        <taxon>Echinidea</taxon>
        <taxon>Strongylocentrotidae</taxon>
        <taxon>Strongylocentrotus</taxon>
    </lineage>
</organism>
<dbReference type="Pfam" id="PF10444">
    <property type="entry name" value="Nbl1_Borealin_N"/>
    <property type="match status" value="1"/>
</dbReference>
<evidence type="ECO:0000256" key="6">
    <source>
        <dbReference type="ARBA" id="ARBA00022776"/>
    </source>
</evidence>
<feature type="compositionally biased region" description="Basic residues" evidence="10">
    <location>
        <begin position="154"/>
        <end position="169"/>
    </location>
</feature>
<dbReference type="FunCoup" id="A0A7M7NAZ8">
    <property type="interactions" value="946"/>
</dbReference>
<dbReference type="Pfam" id="PF10512">
    <property type="entry name" value="Borealin"/>
    <property type="match status" value="1"/>
</dbReference>
<evidence type="ECO:0000256" key="5">
    <source>
        <dbReference type="ARBA" id="ARBA00022618"/>
    </source>
</evidence>
<evidence type="ECO:0000256" key="1">
    <source>
        <dbReference type="ARBA" id="ARBA00004123"/>
    </source>
</evidence>
<evidence type="ECO:0000256" key="2">
    <source>
        <dbReference type="ARBA" id="ARBA00004584"/>
    </source>
</evidence>
<comment type="subcellular location">
    <subcellularLocation>
        <location evidence="2">Chromosome</location>
        <location evidence="2">Centromere</location>
    </subcellularLocation>
    <subcellularLocation>
        <location evidence="1">Nucleus</location>
    </subcellularLocation>
</comment>
<feature type="region of interest" description="Disordered" evidence="10">
    <location>
        <begin position="120"/>
        <end position="200"/>
    </location>
</feature>
<reference evidence="14" key="1">
    <citation type="submission" date="2015-02" db="EMBL/GenBank/DDBJ databases">
        <title>Genome sequencing for Strongylocentrotus purpuratus.</title>
        <authorList>
            <person name="Murali S."/>
            <person name="Liu Y."/>
            <person name="Vee V."/>
            <person name="English A."/>
            <person name="Wang M."/>
            <person name="Skinner E."/>
            <person name="Han Y."/>
            <person name="Muzny D.M."/>
            <person name="Worley K.C."/>
            <person name="Gibbs R.A."/>
        </authorList>
    </citation>
    <scope>NUCLEOTIDE SEQUENCE</scope>
</reference>